<reference evidence="1 2" key="1">
    <citation type="journal article" date="2006" name="Genome Biol.">
        <title>The genome of Rhizobium leguminosarum has recognizable core and accessory components.</title>
        <authorList>
            <person name="Young J.W."/>
            <person name="Crossman L.C."/>
            <person name="Johnston A.W.B."/>
            <person name="Thomson N.R."/>
            <person name="Ghazoui Z.F."/>
            <person name="Hull K.H."/>
            <person name="Wexler M."/>
            <person name="Curson A.R.J."/>
            <person name="Todd J.D."/>
            <person name="Poole P.S."/>
            <person name="Mauchline T.H."/>
            <person name="East A.K."/>
            <person name="Quail M.A."/>
            <person name="Churcher C."/>
            <person name="Arrowsmith C."/>
            <person name="Cherevach A."/>
            <person name="Chillingworth T."/>
            <person name="Clarke K."/>
            <person name="Cronin A."/>
            <person name="Davis P."/>
            <person name="Fraser A."/>
            <person name="Hance Z."/>
            <person name="Hauser H."/>
            <person name="Jagels K."/>
            <person name="Moule S."/>
            <person name="Mungall K."/>
            <person name="Norbertczak H."/>
            <person name="Rabbinowitsch E."/>
            <person name="Sanders M."/>
            <person name="Simmonds M."/>
            <person name="Whitehead S."/>
            <person name="Parkhill J."/>
        </authorList>
    </citation>
    <scope>NUCLEOTIDE SEQUENCE [LARGE SCALE GENOMIC DNA]</scope>
    <source>
        <strain evidence="2">DSM 114642 / LMG 32736 / 3841</strain>
    </source>
</reference>
<keyword evidence="1" id="KW-0614">Plasmid</keyword>
<gene>
    <name evidence="1" type="ordered locus">pRL100022</name>
</gene>
<dbReference type="Pfam" id="PF06897">
    <property type="entry name" value="DUF1269"/>
    <property type="match status" value="1"/>
</dbReference>
<keyword evidence="2" id="KW-1185">Reference proteome</keyword>
<protein>
    <recommendedName>
        <fullName evidence="3">DUF1269 domain-containing protein</fullName>
    </recommendedName>
</protein>
<accession>Q1M8A5</accession>
<dbReference type="KEGG" id="rle:pRL100022"/>
<dbReference type="AlphaFoldDB" id="Q1M8A5"/>
<dbReference type="InterPro" id="IPR009200">
    <property type="entry name" value="DUF1269_membrane"/>
</dbReference>
<evidence type="ECO:0000313" key="1">
    <source>
        <dbReference type="EMBL" id="CAK10247.1"/>
    </source>
</evidence>
<dbReference type="GeneID" id="303210311"/>
<dbReference type="HOGENOM" id="CLU_097445_1_0_5"/>
<proteinExistence type="predicted"/>
<evidence type="ECO:0008006" key="3">
    <source>
        <dbReference type="Google" id="ProtNLM"/>
    </source>
</evidence>
<sequence>MSDLVVIEFPSEAKAEEARQKLFNMKPEYLANHGHVAIATKQADGSVKLNQLLRPTVTGAAASTRWSDLMGVMFFPLVGAAVDAASEALNRALTDVGINDRFIRDVSTGLDEGNAALFLLIRRNTTDKALEDLKYIGGKVLRTSFDHAKEDALQKALAAANSEAAKTAPTS</sequence>
<organism evidence="1 2">
    <name type="scientific">Rhizobium johnstonii (strain DSM 114642 / LMG 32736 / 3841)</name>
    <name type="common">Rhizobium leguminosarum bv. viciae</name>
    <dbReference type="NCBI Taxonomy" id="216596"/>
    <lineage>
        <taxon>Bacteria</taxon>
        <taxon>Pseudomonadati</taxon>
        <taxon>Pseudomonadota</taxon>
        <taxon>Alphaproteobacteria</taxon>
        <taxon>Hyphomicrobiales</taxon>
        <taxon>Rhizobiaceae</taxon>
        <taxon>Rhizobium/Agrobacterium group</taxon>
        <taxon>Rhizobium</taxon>
        <taxon>Rhizobium johnstonii</taxon>
    </lineage>
</organism>
<dbReference type="RefSeq" id="WP_011654089.1">
    <property type="nucleotide sequence ID" value="NC_008381.1"/>
</dbReference>
<evidence type="ECO:0000313" key="2">
    <source>
        <dbReference type="Proteomes" id="UP000006575"/>
    </source>
</evidence>
<name>Q1M8A5_RHIJ3</name>
<dbReference type="EnsemblBacteria" id="CAK10247">
    <property type="protein sequence ID" value="CAK10247"/>
    <property type="gene ID" value="pRL100022"/>
</dbReference>
<dbReference type="EMBL" id="AM236084">
    <property type="protein sequence ID" value="CAK10247.1"/>
    <property type="molecule type" value="Genomic_DNA"/>
</dbReference>
<geneLocation type="plasmid" evidence="1 2">
    <name>pRL10</name>
</geneLocation>
<dbReference type="Proteomes" id="UP000006575">
    <property type="component" value="Plasmid pRL10"/>
</dbReference>